<keyword evidence="13" id="KW-0282">Flagellum</keyword>
<comment type="similarity">
    <text evidence="3">Belongs to the FliM family.</text>
</comment>
<dbReference type="InterPro" id="IPR001689">
    <property type="entry name" value="Flag_FliM"/>
</dbReference>
<dbReference type="InterPro" id="IPR001543">
    <property type="entry name" value="FliN-like_C"/>
</dbReference>
<dbReference type="Pfam" id="PF02154">
    <property type="entry name" value="FliM"/>
    <property type="match status" value="1"/>
</dbReference>
<keyword evidence="8" id="KW-0472">Membrane</keyword>
<accession>A0A1M6G7G7</accession>
<evidence type="ECO:0000256" key="3">
    <source>
        <dbReference type="ARBA" id="ARBA00011049"/>
    </source>
</evidence>
<keyword evidence="11" id="KW-0175">Coiled coil</keyword>
<dbReference type="NCBIfam" id="TIGR01397">
    <property type="entry name" value="fliM_switch"/>
    <property type="match status" value="1"/>
</dbReference>
<keyword evidence="5" id="KW-1003">Cell membrane</keyword>
<evidence type="ECO:0000256" key="1">
    <source>
        <dbReference type="ARBA" id="ARBA00004117"/>
    </source>
</evidence>
<dbReference type="GO" id="GO:0009425">
    <property type="term" value="C:bacterial-type flagellum basal body"/>
    <property type="evidence" value="ECO:0007669"/>
    <property type="project" value="UniProtKB-SubCell"/>
</dbReference>
<dbReference type="CDD" id="cd17908">
    <property type="entry name" value="FliM"/>
    <property type="match status" value="1"/>
</dbReference>
<dbReference type="STRING" id="1122184.SAMN02745176_02271"/>
<dbReference type="PIRSF" id="PIRSF002888">
    <property type="entry name" value="FliM"/>
    <property type="match status" value="1"/>
</dbReference>
<feature type="domain" description="Flagellar motor switch protein FliN-like C-terminal" evidence="12">
    <location>
        <begin position="253"/>
        <end position="322"/>
    </location>
</feature>
<reference evidence="13 14" key="1">
    <citation type="submission" date="2016-11" db="EMBL/GenBank/DDBJ databases">
        <authorList>
            <person name="Jaros S."/>
            <person name="Januszkiewicz K."/>
            <person name="Wedrychowicz H."/>
        </authorList>
    </citation>
    <scope>NUCLEOTIDE SEQUENCE [LARGE SCALE GENOMIC DNA]</scope>
    <source>
        <strain evidence="13 14">DSM 19022</strain>
    </source>
</reference>
<evidence type="ECO:0000256" key="4">
    <source>
        <dbReference type="ARBA" id="ARBA00021898"/>
    </source>
</evidence>
<evidence type="ECO:0000256" key="11">
    <source>
        <dbReference type="SAM" id="Coils"/>
    </source>
</evidence>
<keyword evidence="14" id="KW-1185">Reference proteome</keyword>
<dbReference type="Gene3D" id="3.40.1550.10">
    <property type="entry name" value="CheC-like"/>
    <property type="match status" value="1"/>
</dbReference>
<dbReference type="AlphaFoldDB" id="A0A1M6G7G7"/>
<gene>
    <name evidence="13" type="ORF">SAMN02745176_02271</name>
</gene>
<keyword evidence="7" id="KW-0283">Flagellar rotation</keyword>
<evidence type="ECO:0000256" key="8">
    <source>
        <dbReference type="ARBA" id="ARBA00023136"/>
    </source>
</evidence>
<evidence type="ECO:0000256" key="5">
    <source>
        <dbReference type="ARBA" id="ARBA00022475"/>
    </source>
</evidence>
<dbReference type="PRINTS" id="PR00955">
    <property type="entry name" value="FLGMOTORFLIM"/>
</dbReference>
<keyword evidence="6" id="KW-0145">Chemotaxis</keyword>
<dbReference type="GO" id="GO:0003774">
    <property type="term" value="F:cytoskeletal motor activity"/>
    <property type="evidence" value="ECO:0007669"/>
    <property type="project" value="InterPro"/>
</dbReference>
<dbReference type="GO" id="GO:0071978">
    <property type="term" value="P:bacterial-type flagellum-dependent swarming motility"/>
    <property type="evidence" value="ECO:0007669"/>
    <property type="project" value="TreeGrafter"/>
</dbReference>
<proteinExistence type="inferred from homology"/>
<evidence type="ECO:0000256" key="6">
    <source>
        <dbReference type="ARBA" id="ARBA00022500"/>
    </source>
</evidence>
<evidence type="ECO:0000313" key="13">
    <source>
        <dbReference type="EMBL" id="SHJ05844.1"/>
    </source>
</evidence>
<dbReference type="Proteomes" id="UP000184442">
    <property type="component" value="Unassembled WGS sequence"/>
</dbReference>
<keyword evidence="13" id="KW-0969">Cilium</keyword>
<comment type="subcellular location">
    <subcellularLocation>
        <location evidence="1">Bacterial flagellum basal body</location>
    </subcellularLocation>
    <subcellularLocation>
        <location evidence="2">Cell membrane</location>
        <topology evidence="2">Peripheral membrane protein</topology>
    </subcellularLocation>
</comment>
<organism evidence="13 14">
    <name type="scientific">Lutispora thermophila DSM 19022</name>
    <dbReference type="NCBI Taxonomy" id="1122184"/>
    <lineage>
        <taxon>Bacteria</taxon>
        <taxon>Bacillati</taxon>
        <taxon>Bacillota</taxon>
        <taxon>Clostridia</taxon>
        <taxon>Lutisporales</taxon>
        <taxon>Lutisporaceae</taxon>
        <taxon>Lutispora</taxon>
    </lineage>
</organism>
<dbReference type="Pfam" id="PF01052">
    <property type="entry name" value="FliMN_C"/>
    <property type="match status" value="1"/>
</dbReference>
<dbReference type="GO" id="GO:0005886">
    <property type="term" value="C:plasma membrane"/>
    <property type="evidence" value="ECO:0007669"/>
    <property type="project" value="UniProtKB-SubCell"/>
</dbReference>
<sequence>MTEVLSQVEIDALLNALNAGELDVKEIREEKEEKKVRAYDFKIPNKFAKDQLRTLQMIHENFSRVLQTYLSGYLLSFVQIEVVSVDQLTYYEFSNSMPNPSTLGVIDFSPLSGSILMEITPSISFTMIEKILGGAGQAYEENRIFTEIELTIIEKILNQILNLYKDPWKNVADLKPKLSKIETNTQFAQIMSPNETIALVTLNVKIGNVEGSMHICIPHIVIEPIIPKLSTKFWFSGLTKDVSSNEIRNLEKRIEKTYLPLSVVLGKSVLNVKDILNLQKGDVITLDKSANEELEVFVGSKLKFYCYPGIKKNKVAVKITRIEKRGDEADE</sequence>
<evidence type="ECO:0000256" key="9">
    <source>
        <dbReference type="ARBA" id="ARBA00023143"/>
    </source>
</evidence>
<keyword evidence="13" id="KW-0966">Cell projection</keyword>
<protein>
    <recommendedName>
        <fullName evidence="4 10">Flagellar motor switch protein FliM</fullName>
    </recommendedName>
</protein>
<dbReference type="EMBL" id="FQZS01000014">
    <property type="protein sequence ID" value="SHJ05844.1"/>
    <property type="molecule type" value="Genomic_DNA"/>
</dbReference>
<dbReference type="Gene3D" id="2.30.330.10">
    <property type="entry name" value="SpoA-like"/>
    <property type="match status" value="1"/>
</dbReference>
<dbReference type="GO" id="GO:0050918">
    <property type="term" value="P:positive chemotaxis"/>
    <property type="evidence" value="ECO:0007669"/>
    <property type="project" value="TreeGrafter"/>
</dbReference>
<dbReference type="OrthoDB" id="9806941at2"/>
<dbReference type="RefSeq" id="WP_073026313.1">
    <property type="nucleotide sequence ID" value="NZ_FQZS01000014.1"/>
</dbReference>
<name>A0A1M6G7G7_9FIRM</name>
<dbReference type="SUPFAM" id="SSF103039">
    <property type="entry name" value="CheC-like"/>
    <property type="match status" value="1"/>
</dbReference>
<dbReference type="PANTHER" id="PTHR30034">
    <property type="entry name" value="FLAGELLAR MOTOR SWITCH PROTEIN FLIM"/>
    <property type="match status" value="1"/>
</dbReference>
<evidence type="ECO:0000256" key="10">
    <source>
        <dbReference type="NCBIfam" id="TIGR01397"/>
    </source>
</evidence>
<keyword evidence="9" id="KW-0975">Bacterial flagellum</keyword>
<evidence type="ECO:0000256" key="7">
    <source>
        <dbReference type="ARBA" id="ARBA00022779"/>
    </source>
</evidence>
<dbReference type="PANTHER" id="PTHR30034:SF6">
    <property type="entry name" value="YOP PROTEINS TRANSLOCATION PROTEIN Q"/>
    <property type="match status" value="1"/>
</dbReference>
<dbReference type="InterPro" id="IPR036429">
    <property type="entry name" value="SpoA-like_sf"/>
</dbReference>
<dbReference type="SUPFAM" id="SSF101801">
    <property type="entry name" value="Surface presentation of antigens (SPOA)"/>
    <property type="match status" value="1"/>
</dbReference>
<evidence type="ECO:0000313" key="14">
    <source>
        <dbReference type="Proteomes" id="UP000184442"/>
    </source>
</evidence>
<evidence type="ECO:0000259" key="12">
    <source>
        <dbReference type="Pfam" id="PF01052"/>
    </source>
</evidence>
<feature type="coiled-coil region" evidence="11">
    <location>
        <begin position="10"/>
        <end position="37"/>
    </location>
</feature>
<evidence type="ECO:0000256" key="2">
    <source>
        <dbReference type="ARBA" id="ARBA00004202"/>
    </source>
</evidence>
<dbReference type="InterPro" id="IPR028976">
    <property type="entry name" value="CheC-like_sf"/>
</dbReference>